<protein>
    <recommendedName>
        <fullName evidence="3">Amidohydrolase-related domain-containing protein</fullName>
    </recommendedName>
</protein>
<dbReference type="EMBL" id="JAFHKS010000044">
    <property type="protein sequence ID" value="MBN3547853.1"/>
    <property type="molecule type" value="Genomic_DNA"/>
</dbReference>
<organism evidence="1 2">
    <name type="scientific">Fictibacillus barbaricus</name>
    <dbReference type="NCBI Taxonomy" id="182136"/>
    <lineage>
        <taxon>Bacteria</taxon>
        <taxon>Bacillati</taxon>
        <taxon>Bacillota</taxon>
        <taxon>Bacilli</taxon>
        <taxon>Bacillales</taxon>
        <taxon>Fictibacillaceae</taxon>
        <taxon>Fictibacillus</taxon>
    </lineage>
</organism>
<comment type="caution">
    <text evidence="1">The sequence shown here is derived from an EMBL/GenBank/DDBJ whole genome shotgun (WGS) entry which is preliminary data.</text>
</comment>
<name>A0ABS2ZI44_9BACL</name>
<sequence>MRYIIERPLQSLGTNTVLSYLVDSQKISYVSQGPLRMNVMKMSMHGFKMVPGHISPLFSLNKQPIEIVKQRLSEKLRKGTTTLLTSAEINYLHDAETELKRTRHLLISSSIDYCIGLSMSPERITPQMISFCRKKKIPFIELICKDFSQLTHVIWERIREANFIYGTVIFPTFPSHIDSKMKKLWQKKWNELSAKYQIPTLFNELYEDETVPLPSLKTLGLYPDKGGLFTGSDADYCLLSTDGVTENIKNVIVRGTIVYSENLPEKHQGHGKEIVVVKPRRFGESLISRV</sequence>
<keyword evidence="2" id="KW-1185">Reference proteome</keyword>
<dbReference type="RefSeq" id="WP_188402054.1">
    <property type="nucleotide sequence ID" value="NZ_BMCE01000001.1"/>
</dbReference>
<reference evidence="1 2" key="1">
    <citation type="submission" date="2021-01" db="EMBL/GenBank/DDBJ databases">
        <title>Genome Sequencing of Type Strains.</title>
        <authorList>
            <person name="Lemaire J.F."/>
            <person name="Inderbitzin P."/>
            <person name="Collins S.B."/>
            <person name="Wespe N."/>
            <person name="Knight-Connoni V."/>
        </authorList>
    </citation>
    <scope>NUCLEOTIDE SEQUENCE [LARGE SCALE GENOMIC DNA]</scope>
    <source>
        <strain evidence="1 2">DSM 14730</strain>
    </source>
</reference>
<dbReference type="Proteomes" id="UP001319060">
    <property type="component" value="Unassembled WGS sequence"/>
</dbReference>
<gene>
    <name evidence="1" type="ORF">JYA64_21310</name>
</gene>
<proteinExistence type="predicted"/>
<evidence type="ECO:0000313" key="1">
    <source>
        <dbReference type="EMBL" id="MBN3547853.1"/>
    </source>
</evidence>
<evidence type="ECO:0000313" key="2">
    <source>
        <dbReference type="Proteomes" id="UP001319060"/>
    </source>
</evidence>
<evidence type="ECO:0008006" key="3">
    <source>
        <dbReference type="Google" id="ProtNLM"/>
    </source>
</evidence>
<accession>A0ABS2ZI44</accession>